<accession>A0A1B0BLM5</accession>
<dbReference type="EMBL" id="JXJN01016484">
    <property type="status" value="NOT_ANNOTATED_CDS"/>
    <property type="molecule type" value="Genomic_DNA"/>
</dbReference>
<evidence type="ECO:0000313" key="2">
    <source>
        <dbReference type="Proteomes" id="UP000092460"/>
    </source>
</evidence>
<organism evidence="1 2">
    <name type="scientific">Glossina palpalis gambiensis</name>
    <dbReference type="NCBI Taxonomy" id="67801"/>
    <lineage>
        <taxon>Eukaryota</taxon>
        <taxon>Metazoa</taxon>
        <taxon>Ecdysozoa</taxon>
        <taxon>Arthropoda</taxon>
        <taxon>Hexapoda</taxon>
        <taxon>Insecta</taxon>
        <taxon>Pterygota</taxon>
        <taxon>Neoptera</taxon>
        <taxon>Endopterygota</taxon>
        <taxon>Diptera</taxon>
        <taxon>Brachycera</taxon>
        <taxon>Muscomorpha</taxon>
        <taxon>Hippoboscoidea</taxon>
        <taxon>Glossinidae</taxon>
        <taxon>Glossina</taxon>
    </lineage>
</organism>
<evidence type="ECO:0000313" key="1">
    <source>
        <dbReference type="EnsemblMetazoa" id="GPPI034051-PA"/>
    </source>
</evidence>
<proteinExistence type="predicted"/>
<keyword evidence="2" id="KW-1185">Reference proteome</keyword>
<dbReference type="VEuPathDB" id="VectorBase:GPPI034051"/>
<protein>
    <submittedName>
        <fullName evidence="1">Uncharacterized protein</fullName>
    </submittedName>
</protein>
<dbReference type="EnsemblMetazoa" id="GPPI034051-RA">
    <property type="protein sequence ID" value="GPPI034051-PA"/>
    <property type="gene ID" value="GPPI034051"/>
</dbReference>
<dbReference type="Proteomes" id="UP000092460">
    <property type="component" value="Unassembled WGS sequence"/>
</dbReference>
<reference evidence="1" key="2">
    <citation type="submission" date="2020-05" db="UniProtKB">
        <authorList>
            <consortium name="EnsemblMetazoa"/>
        </authorList>
    </citation>
    <scope>IDENTIFICATION</scope>
    <source>
        <strain evidence="1">IAEA</strain>
    </source>
</reference>
<dbReference type="AlphaFoldDB" id="A0A1B0BLM5"/>
<sequence>MPCLRPSVVMPSQRDIFKYFKHFKFHKSAAPSLLSAVHPAIFKLVSFGIFSTTAAKQSLFMHNVSAKSKTTKDGCVNIDSLAWFTNRLVISFLPLTKVVDVEVRLTAPLTPPLRPEEPFDTLLLNVANDEKPLLPGIRKSIIE</sequence>
<name>A0A1B0BLM5_9MUSC</name>
<reference evidence="2" key="1">
    <citation type="submission" date="2015-01" db="EMBL/GenBank/DDBJ databases">
        <authorList>
            <person name="Aksoy S."/>
            <person name="Warren W."/>
            <person name="Wilson R.K."/>
        </authorList>
    </citation>
    <scope>NUCLEOTIDE SEQUENCE [LARGE SCALE GENOMIC DNA]</scope>
    <source>
        <strain evidence="2">IAEA</strain>
    </source>
</reference>